<evidence type="ECO:0000256" key="3">
    <source>
        <dbReference type="SAM" id="MobiDB-lite"/>
    </source>
</evidence>
<accession>A0A8B2NQ93</accession>
<dbReference type="InterPro" id="IPR043128">
    <property type="entry name" value="Rev_trsase/Diguanyl_cyclase"/>
</dbReference>
<organism evidence="5 6">
    <name type="scientific">Acuticoccus sediminis</name>
    <dbReference type="NCBI Taxonomy" id="2184697"/>
    <lineage>
        <taxon>Bacteria</taxon>
        <taxon>Pseudomonadati</taxon>
        <taxon>Pseudomonadota</taxon>
        <taxon>Alphaproteobacteria</taxon>
        <taxon>Hyphomicrobiales</taxon>
        <taxon>Amorphaceae</taxon>
        <taxon>Acuticoccus</taxon>
    </lineage>
</organism>
<comment type="catalytic activity">
    <reaction evidence="2">
        <text>2 GTP = 3',3'-c-di-GMP + 2 diphosphate</text>
        <dbReference type="Rhea" id="RHEA:24898"/>
        <dbReference type="ChEBI" id="CHEBI:33019"/>
        <dbReference type="ChEBI" id="CHEBI:37565"/>
        <dbReference type="ChEBI" id="CHEBI:58805"/>
        <dbReference type="EC" id="2.7.7.65"/>
    </reaction>
</comment>
<evidence type="ECO:0000256" key="1">
    <source>
        <dbReference type="ARBA" id="ARBA00012528"/>
    </source>
</evidence>
<dbReference type="InterPro" id="IPR029787">
    <property type="entry name" value="Nucleotide_cyclase"/>
</dbReference>
<feature type="region of interest" description="Disordered" evidence="3">
    <location>
        <begin position="1"/>
        <end position="24"/>
    </location>
</feature>
<feature type="domain" description="GGDEF" evidence="4">
    <location>
        <begin position="181"/>
        <end position="313"/>
    </location>
</feature>
<name>A0A8B2NQ93_9HYPH</name>
<dbReference type="PANTHER" id="PTHR45138">
    <property type="entry name" value="REGULATORY COMPONENTS OF SENSORY TRANSDUCTION SYSTEM"/>
    <property type="match status" value="1"/>
</dbReference>
<dbReference type="GO" id="GO:0052621">
    <property type="term" value="F:diguanylate cyclase activity"/>
    <property type="evidence" value="ECO:0007669"/>
    <property type="project" value="UniProtKB-EC"/>
</dbReference>
<dbReference type="AlphaFoldDB" id="A0A8B2NQ93"/>
<dbReference type="FunFam" id="3.30.70.270:FF:000001">
    <property type="entry name" value="Diguanylate cyclase domain protein"/>
    <property type="match status" value="1"/>
</dbReference>
<keyword evidence="6" id="KW-1185">Reference proteome</keyword>
<evidence type="ECO:0000313" key="6">
    <source>
        <dbReference type="Proteomes" id="UP000249590"/>
    </source>
</evidence>
<dbReference type="CDD" id="cd01949">
    <property type="entry name" value="GGDEF"/>
    <property type="match status" value="1"/>
</dbReference>
<sequence length="340" mass="36151">MLIDRTMVTPFGTSPTPNARDRATDQRVSAPIIDAIRLVLDVPYAAVVFPTSTPTQLGPNAQRIAAVVDSAIGEGRPVAVCDTLGPHSVDGTPAETPVRAVIAAPFVSPQHGCGAVVAFDIVPRDFAERDLAILAQFARCILSELHLSERADTDDLTGLTRRQPFTAALGLLLHEFAEHETPAVLSIVDLDHFKRINDGFGHAAGDLVLRLAAQAMRRVLGPDAILCRLGGEEFAIALPQYTLNMALPVLERTRRAIGTLAVPEHEGIAVSASFGVAPLNAALGTVSAWFKTADAALYTAKQSGRNQIRVGWQTRPDAETGATHAADQNGQRWSGLSIAI</sequence>
<gene>
    <name evidence="5" type="ORF">DLJ53_14630</name>
</gene>
<dbReference type="EC" id="2.7.7.65" evidence="1"/>
<dbReference type="NCBIfam" id="TIGR00254">
    <property type="entry name" value="GGDEF"/>
    <property type="match status" value="1"/>
</dbReference>
<dbReference type="InterPro" id="IPR050469">
    <property type="entry name" value="Diguanylate_Cyclase"/>
</dbReference>
<evidence type="ECO:0000256" key="2">
    <source>
        <dbReference type="ARBA" id="ARBA00034247"/>
    </source>
</evidence>
<dbReference type="InterPro" id="IPR003018">
    <property type="entry name" value="GAF"/>
</dbReference>
<dbReference type="Proteomes" id="UP000249590">
    <property type="component" value="Unassembled WGS sequence"/>
</dbReference>
<dbReference type="SMART" id="SM00267">
    <property type="entry name" value="GGDEF"/>
    <property type="match status" value="1"/>
</dbReference>
<dbReference type="PANTHER" id="PTHR45138:SF9">
    <property type="entry name" value="DIGUANYLATE CYCLASE DGCM-RELATED"/>
    <property type="match status" value="1"/>
</dbReference>
<dbReference type="SUPFAM" id="SSF55073">
    <property type="entry name" value="Nucleotide cyclase"/>
    <property type="match status" value="1"/>
</dbReference>
<proteinExistence type="predicted"/>
<dbReference type="PROSITE" id="PS50887">
    <property type="entry name" value="GGDEF"/>
    <property type="match status" value="1"/>
</dbReference>
<dbReference type="SUPFAM" id="SSF55781">
    <property type="entry name" value="GAF domain-like"/>
    <property type="match status" value="1"/>
</dbReference>
<dbReference type="Pfam" id="PF00990">
    <property type="entry name" value="GGDEF"/>
    <property type="match status" value="1"/>
</dbReference>
<dbReference type="EMBL" id="QHHQ01000003">
    <property type="protein sequence ID" value="RAI00500.1"/>
    <property type="molecule type" value="Genomic_DNA"/>
</dbReference>
<protein>
    <recommendedName>
        <fullName evidence="1">diguanylate cyclase</fullName>
        <ecNumber evidence="1">2.7.7.65</ecNumber>
    </recommendedName>
</protein>
<dbReference type="Gene3D" id="3.30.70.270">
    <property type="match status" value="1"/>
</dbReference>
<evidence type="ECO:0000313" key="5">
    <source>
        <dbReference type="EMBL" id="RAI00500.1"/>
    </source>
</evidence>
<reference evidence="5 6" key="1">
    <citation type="submission" date="2018-05" db="EMBL/GenBank/DDBJ databases">
        <title>Acuticoccus sediminis sp. nov., isolated from deep-sea sediment of Indian Ocean.</title>
        <authorList>
            <person name="Liu X."/>
            <person name="Lai Q."/>
            <person name="Du Y."/>
            <person name="Sun F."/>
            <person name="Zhang X."/>
            <person name="Wang S."/>
            <person name="Shao Z."/>
        </authorList>
    </citation>
    <scope>NUCLEOTIDE SEQUENCE [LARGE SCALE GENOMIC DNA]</scope>
    <source>
        <strain evidence="5 6">PTG4-2</strain>
    </source>
</reference>
<dbReference type="InterPro" id="IPR000160">
    <property type="entry name" value="GGDEF_dom"/>
</dbReference>
<comment type="caution">
    <text evidence="5">The sequence shown here is derived from an EMBL/GenBank/DDBJ whole genome shotgun (WGS) entry which is preliminary data.</text>
</comment>
<evidence type="ECO:0000259" key="4">
    <source>
        <dbReference type="PROSITE" id="PS50887"/>
    </source>
</evidence>
<dbReference type="Pfam" id="PF01590">
    <property type="entry name" value="GAF"/>
    <property type="match status" value="1"/>
</dbReference>